<keyword evidence="4 12" id="KW-0732">Signal</keyword>
<sequence>MIGNPKSRLLLISIALSSMAAAAADCRKGCDLALASYYITAGLNLTYIANLFSQPRTYVQSFNNISNPDIIIAGERLRVPFRCDCLAGGKFLGGNLTYTTLKGDTYEKIASEVYKNLTTGNWMQSTNSYPATRIPVGVSVNVIVNCSCGDTSVSKEYGLFLTYPLGSGETLGSAANESGFTSNLDLLPKYNSGKNLSDASGLVFIPVKAGISGGAIAGIVIAALVAVLGLAYCLYVGVSRRRAKKASLLQSTDVYPLQGAGSSSKNEASAAEGALPGLGNITVDKSVEFSYEELARATDDFSIANKIGEGGFGAVYYAELRGEKAAIKKMDMQATREFLAELKVLTRVHHLNLVADFGLTKLTEVGSASLPTRLVGTFGYMPPEYAQYGDVSPKVDVYAFGVVLYELISAKEAVVRTNGSIAESKGLVALFEGVLDQPDPREDLRKLVDPRLGDNYPIDSVQKIAQLAKACTQENPQLRPTMRSIVVALMTLSSTTEDWDVGSFYENQALVNLMSGR</sequence>
<dbReference type="GO" id="GO:0019199">
    <property type="term" value="F:transmembrane receptor protein kinase activity"/>
    <property type="evidence" value="ECO:0007669"/>
    <property type="project" value="InterPro"/>
</dbReference>
<keyword evidence="9" id="KW-1015">Disulfide bond</keyword>
<evidence type="ECO:0000313" key="14">
    <source>
        <dbReference type="EMBL" id="KAK1271376.1"/>
    </source>
</evidence>
<dbReference type="GO" id="GO:0005524">
    <property type="term" value="F:ATP binding"/>
    <property type="evidence" value="ECO:0007669"/>
    <property type="project" value="UniProtKB-UniRule"/>
</dbReference>
<gene>
    <name evidence="14" type="ORF">QJS04_geneDACA021001</name>
</gene>
<dbReference type="Pfam" id="PF23577">
    <property type="entry name" value="LysM_RLK"/>
    <property type="match status" value="1"/>
</dbReference>
<evidence type="ECO:0000256" key="10">
    <source>
        <dbReference type="PROSITE-ProRule" id="PRU10141"/>
    </source>
</evidence>
<comment type="subcellular location">
    <subcellularLocation>
        <location evidence="1">Cell membrane</location>
        <topology evidence="1">Single-pass membrane protein</topology>
    </subcellularLocation>
</comment>
<dbReference type="SUPFAM" id="SSF56112">
    <property type="entry name" value="Protein kinase-like (PK-like)"/>
    <property type="match status" value="1"/>
</dbReference>
<evidence type="ECO:0000256" key="5">
    <source>
        <dbReference type="ARBA" id="ARBA00022741"/>
    </source>
</evidence>
<feature type="domain" description="Protein kinase" evidence="13">
    <location>
        <begin position="301"/>
        <end position="517"/>
    </location>
</feature>
<evidence type="ECO:0000256" key="2">
    <source>
        <dbReference type="ARBA" id="ARBA00022475"/>
    </source>
</evidence>
<evidence type="ECO:0000256" key="8">
    <source>
        <dbReference type="ARBA" id="ARBA00023136"/>
    </source>
</evidence>
<dbReference type="InterPro" id="IPR044812">
    <property type="entry name" value="CERK1/LYK3-like"/>
</dbReference>
<proteinExistence type="predicted"/>
<dbReference type="PANTHER" id="PTHR46204:SF2">
    <property type="entry name" value="CHITIN ELICITOR RECEPTOR KINASE 1"/>
    <property type="match status" value="1"/>
</dbReference>
<evidence type="ECO:0000256" key="3">
    <source>
        <dbReference type="ARBA" id="ARBA00022692"/>
    </source>
</evidence>
<dbReference type="Gene3D" id="1.10.510.10">
    <property type="entry name" value="Transferase(Phosphotransferase) domain 1"/>
    <property type="match status" value="2"/>
</dbReference>
<organism evidence="14 15">
    <name type="scientific">Acorus gramineus</name>
    <name type="common">Dwarf sweet flag</name>
    <dbReference type="NCBI Taxonomy" id="55184"/>
    <lineage>
        <taxon>Eukaryota</taxon>
        <taxon>Viridiplantae</taxon>
        <taxon>Streptophyta</taxon>
        <taxon>Embryophyta</taxon>
        <taxon>Tracheophyta</taxon>
        <taxon>Spermatophyta</taxon>
        <taxon>Magnoliopsida</taxon>
        <taxon>Liliopsida</taxon>
        <taxon>Acoraceae</taxon>
        <taxon>Acorus</taxon>
    </lineage>
</organism>
<dbReference type="FunFam" id="1.10.510.10:FF:000468">
    <property type="entry name" value="PTI1-like tyrosine-protein kinase 3"/>
    <property type="match status" value="1"/>
</dbReference>
<protein>
    <submittedName>
        <fullName evidence="14">Chitin elicitor receptor kinase 1</fullName>
    </submittedName>
</protein>
<evidence type="ECO:0000259" key="13">
    <source>
        <dbReference type="PROSITE" id="PS50011"/>
    </source>
</evidence>
<dbReference type="AlphaFoldDB" id="A0AAV9B4H5"/>
<evidence type="ECO:0000313" key="15">
    <source>
        <dbReference type="Proteomes" id="UP001179952"/>
    </source>
</evidence>
<dbReference type="PROSITE" id="PS00107">
    <property type="entry name" value="PROTEIN_KINASE_ATP"/>
    <property type="match status" value="1"/>
</dbReference>
<keyword evidence="15" id="KW-1185">Reference proteome</keyword>
<dbReference type="InterPro" id="IPR056562">
    <property type="entry name" value="LysM2_CERK1_LYK3_4_5"/>
</dbReference>
<comment type="caution">
    <text evidence="14">The sequence shown here is derived from an EMBL/GenBank/DDBJ whole genome shotgun (WGS) entry which is preliminary data.</text>
</comment>
<accession>A0AAV9B4H5</accession>
<keyword evidence="14" id="KW-0675">Receptor</keyword>
<keyword evidence="14" id="KW-0418">Kinase</keyword>
<reference evidence="14" key="2">
    <citation type="submission" date="2023-06" db="EMBL/GenBank/DDBJ databases">
        <authorList>
            <person name="Ma L."/>
            <person name="Liu K.-W."/>
            <person name="Li Z."/>
            <person name="Hsiao Y.-Y."/>
            <person name="Qi Y."/>
            <person name="Fu T."/>
            <person name="Tang G."/>
            <person name="Zhang D."/>
            <person name="Sun W.-H."/>
            <person name="Liu D.-K."/>
            <person name="Li Y."/>
            <person name="Chen G.-Z."/>
            <person name="Liu X.-D."/>
            <person name="Liao X.-Y."/>
            <person name="Jiang Y.-T."/>
            <person name="Yu X."/>
            <person name="Hao Y."/>
            <person name="Huang J."/>
            <person name="Zhao X.-W."/>
            <person name="Ke S."/>
            <person name="Chen Y.-Y."/>
            <person name="Wu W.-L."/>
            <person name="Hsu J.-L."/>
            <person name="Lin Y.-F."/>
            <person name="Huang M.-D."/>
            <person name="Li C.-Y."/>
            <person name="Huang L."/>
            <person name="Wang Z.-W."/>
            <person name="Zhao X."/>
            <person name="Zhong W.-Y."/>
            <person name="Peng D.-H."/>
            <person name="Ahmad S."/>
            <person name="Lan S."/>
            <person name="Zhang J.-S."/>
            <person name="Tsai W.-C."/>
            <person name="Van De Peer Y."/>
            <person name="Liu Z.-J."/>
        </authorList>
    </citation>
    <scope>NUCLEOTIDE SEQUENCE</scope>
    <source>
        <strain evidence="14">SCP</strain>
        <tissue evidence="14">Leaves</tissue>
    </source>
</reference>
<dbReference type="Proteomes" id="UP001179952">
    <property type="component" value="Unassembled WGS sequence"/>
</dbReference>
<evidence type="ECO:0000256" key="1">
    <source>
        <dbReference type="ARBA" id="ARBA00004162"/>
    </source>
</evidence>
<keyword evidence="6 10" id="KW-0067">ATP-binding</keyword>
<dbReference type="PROSITE" id="PS50011">
    <property type="entry name" value="PROTEIN_KINASE_DOM"/>
    <property type="match status" value="1"/>
</dbReference>
<evidence type="ECO:0000256" key="11">
    <source>
        <dbReference type="SAM" id="Phobius"/>
    </source>
</evidence>
<dbReference type="GO" id="GO:0045087">
    <property type="term" value="P:innate immune response"/>
    <property type="evidence" value="ECO:0007669"/>
    <property type="project" value="InterPro"/>
</dbReference>
<dbReference type="InterPro" id="IPR011009">
    <property type="entry name" value="Kinase-like_dom_sf"/>
</dbReference>
<keyword evidence="7 11" id="KW-1133">Transmembrane helix</keyword>
<dbReference type="EMBL" id="JAUJYN010000005">
    <property type="protein sequence ID" value="KAK1271376.1"/>
    <property type="molecule type" value="Genomic_DNA"/>
</dbReference>
<reference evidence="14" key="1">
    <citation type="journal article" date="2023" name="Nat. Commun.">
        <title>Diploid and tetraploid genomes of Acorus and the evolution of monocots.</title>
        <authorList>
            <person name="Ma L."/>
            <person name="Liu K.W."/>
            <person name="Li Z."/>
            <person name="Hsiao Y.Y."/>
            <person name="Qi Y."/>
            <person name="Fu T."/>
            <person name="Tang G.D."/>
            <person name="Zhang D."/>
            <person name="Sun W.H."/>
            <person name="Liu D.K."/>
            <person name="Li Y."/>
            <person name="Chen G.Z."/>
            <person name="Liu X.D."/>
            <person name="Liao X.Y."/>
            <person name="Jiang Y.T."/>
            <person name="Yu X."/>
            <person name="Hao Y."/>
            <person name="Huang J."/>
            <person name="Zhao X.W."/>
            <person name="Ke S."/>
            <person name="Chen Y.Y."/>
            <person name="Wu W.L."/>
            <person name="Hsu J.L."/>
            <person name="Lin Y.F."/>
            <person name="Huang M.D."/>
            <person name="Li C.Y."/>
            <person name="Huang L."/>
            <person name="Wang Z.W."/>
            <person name="Zhao X."/>
            <person name="Zhong W.Y."/>
            <person name="Peng D.H."/>
            <person name="Ahmad S."/>
            <person name="Lan S."/>
            <person name="Zhang J.S."/>
            <person name="Tsai W.C."/>
            <person name="Van de Peer Y."/>
            <person name="Liu Z.J."/>
        </authorList>
    </citation>
    <scope>NUCLEOTIDE SEQUENCE</scope>
    <source>
        <strain evidence="14">SCP</strain>
    </source>
</reference>
<dbReference type="InterPro" id="IPR057097">
    <property type="entry name" value="LysM_RLK3/10"/>
</dbReference>
<evidence type="ECO:0000256" key="12">
    <source>
        <dbReference type="SAM" id="SignalP"/>
    </source>
</evidence>
<dbReference type="InterPro" id="IPR017441">
    <property type="entry name" value="Protein_kinase_ATP_BS"/>
</dbReference>
<feature type="transmembrane region" description="Helical" evidence="11">
    <location>
        <begin position="215"/>
        <end position="238"/>
    </location>
</feature>
<dbReference type="Pfam" id="PF23472">
    <property type="entry name" value="LysM2_CERK1_LYK3_4_5"/>
    <property type="match status" value="1"/>
</dbReference>
<dbReference type="InterPro" id="IPR000719">
    <property type="entry name" value="Prot_kinase_dom"/>
</dbReference>
<evidence type="ECO:0000256" key="9">
    <source>
        <dbReference type="ARBA" id="ARBA00023157"/>
    </source>
</evidence>
<evidence type="ECO:0000256" key="4">
    <source>
        <dbReference type="ARBA" id="ARBA00022729"/>
    </source>
</evidence>
<keyword evidence="5 10" id="KW-0547">Nucleotide-binding</keyword>
<evidence type="ECO:0000256" key="7">
    <source>
        <dbReference type="ARBA" id="ARBA00022989"/>
    </source>
</evidence>
<dbReference type="GO" id="GO:0005886">
    <property type="term" value="C:plasma membrane"/>
    <property type="evidence" value="ECO:0007669"/>
    <property type="project" value="UniProtKB-SubCell"/>
</dbReference>
<keyword evidence="8 11" id="KW-0472">Membrane</keyword>
<dbReference type="PANTHER" id="PTHR46204">
    <property type="entry name" value="CHITIN ELICITOR RECEPTOR KINASE 1-RELATED"/>
    <property type="match status" value="1"/>
</dbReference>
<name>A0AAV9B4H5_ACOGR</name>
<keyword evidence="3 11" id="KW-0812">Transmembrane</keyword>
<feature type="chain" id="PRO_5043384363" evidence="12">
    <location>
        <begin position="25"/>
        <end position="517"/>
    </location>
</feature>
<keyword evidence="2" id="KW-1003">Cell membrane</keyword>
<dbReference type="Pfam" id="PF00069">
    <property type="entry name" value="Pkinase"/>
    <property type="match status" value="1"/>
</dbReference>
<feature type="binding site" evidence="10">
    <location>
        <position position="329"/>
    </location>
    <ligand>
        <name>ATP</name>
        <dbReference type="ChEBI" id="CHEBI:30616"/>
    </ligand>
</feature>
<evidence type="ECO:0000256" key="6">
    <source>
        <dbReference type="ARBA" id="ARBA00022840"/>
    </source>
</evidence>
<keyword evidence="14" id="KW-0808">Transferase</keyword>
<feature type="signal peptide" evidence="12">
    <location>
        <begin position="1"/>
        <end position="24"/>
    </location>
</feature>